<dbReference type="InterPro" id="IPR029058">
    <property type="entry name" value="AB_hydrolase_fold"/>
</dbReference>
<keyword evidence="2" id="KW-1185">Reference proteome</keyword>
<dbReference type="Gene3D" id="3.40.50.1820">
    <property type="entry name" value="alpha/beta hydrolase"/>
    <property type="match status" value="1"/>
</dbReference>
<protein>
    <recommendedName>
        <fullName evidence="3">AB hydrolase-1 domain-containing protein</fullName>
    </recommendedName>
</protein>
<name>M2ZA49_9PROT</name>
<dbReference type="eggNOG" id="COG1073">
    <property type="taxonomic scope" value="Bacteria"/>
</dbReference>
<organism evidence="1 2">
    <name type="scientific">Paramagnetospirillum caucaseum</name>
    <dbReference type="NCBI Taxonomy" id="1244869"/>
    <lineage>
        <taxon>Bacteria</taxon>
        <taxon>Pseudomonadati</taxon>
        <taxon>Pseudomonadota</taxon>
        <taxon>Alphaproteobacteria</taxon>
        <taxon>Rhodospirillales</taxon>
        <taxon>Magnetospirillaceae</taxon>
        <taxon>Paramagnetospirillum</taxon>
    </lineage>
</organism>
<dbReference type="Proteomes" id="UP000011744">
    <property type="component" value="Unassembled WGS sequence"/>
</dbReference>
<dbReference type="AlphaFoldDB" id="M2ZA49"/>
<sequence>MGQAVDVLKDRAGAQRLVLVGYSGGGAIAVLLAARRSDVVGIVTVAANLDLRYWTSTEKLAPLSGSLDPADAAHDVETIPQVHFVGRADDVVAPGVVRSYISHMVDSSKVRVIEVPGFGHVCCWAGKWPELSGRSDLKIIPGWAIPAGNLR</sequence>
<evidence type="ECO:0000313" key="1">
    <source>
        <dbReference type="EMBL" id="EME71270.1"/>
    </source>
</evidence>
<dbReference type="EMBL" id="AONQ01000006">
    <property type="protein sequence ID" value="EME71270.1"/>
    <property type="molecule type" value="Genomic_DNA"/>
</dbReference>
<accession>M2ZA49</accession>
<reference evidence="1 2" key="1">
    <citation type="journal article" date="2014" name="Genome Announc.">
        <title>Draft Genome Sequence of Magnetospirillum sp. Strain SO-1, a Freshwater Magnetotactic Bacterium Isolated from the Ol'khovka River, Russia.</title>
        <authorList>
            <person name="Grouzdev D.S."/>
            <person name="Dziuba M.V."/>
            <person name="Sukhacheva M.S."/>
            <person name="Mardanov A.V."/>
            <person name="Beletskiy A.V."/>
            <person name="Kuznetsov B.B."/>
            <person name="Skryabin K.G."/>
        </authorList>
    </citation>
    <scope>NUCLEOTIDE SEQUENCE [LARGE SCALE GENOMIC DNA]</scope>
    <source>
        <strain evidence="1 2">SO-1</strain>
    </source>
</reference>
<gene>
    <name evidence="1" type="ORF">H261_03708</name>
</gene>
<evidence type="ECO:0000313" key="2">
    <source>
        <dbReference type="Proteomes" id="UP000011744"/>
    </source>
</evidence>
<dbReference type="SUPFAM" id="SSF53474">
    <property type="entry name" value="alpha/beta-Hydrolases"/>
    <property type="match status" value="1"/>
</dbReference>
<proteinExistence type="predicted"/>
<evidence type="ECO:0008006" key="3">
    <source>
        <dbReference type="Google" id="ProtNLM"/>
    </source>
</evidence>
<dbReference type="STRING" id="1244869.H261_03708"/>
<comment type="caution">
    <text evidence="1">The sequence shown here is derived from an EMBL/GenBank/DDBJ whole genome shotgun (WGS) entry which is preliminary data.</text>
</comment>